<evidence type="ECO:0008006" key="5">
    <source>
        <dbReference type="Google" id="ProtNLM"/>
    </source>
</evidence>
<protein>
    <recommendedName>
        <fullName evidence="5">Secreted protein</fullName>
    </recommendedName>
</protein>
<keyword evidence="4" id="KW-1185">Reference proteome</keyword>
<evidence type="ECO:0000256" key="1">
    <source>
        <dbReference type="SAM" id="MobiDB-lite"/>
    </source>
</evidence>
<evidence type="ECO:0000313" key="3">
    <source>
        <dbReference type="EMBL" id="MPC23563.1"/>
    </source>
</evidence>
<evidence type="ECO:0000313" key="4">
    <source>
        <dbReference type="Proteomes" id="UP000324222"/>
    </source>
</evidence>
<feature type="chain" id="PRO_5022658336" description="Secreted protein" evidence="2">
    <location>
        <begin position="20"/>
        <end position="68"/>
    </location>
</feature>
<sequence>MVAVSCLHVVVVAAAAGAGQKTTRSAEDPETDPASCREHATTSPAACGLWSASDTSSAYSVSTWMVKA</sequence>
<name>A0A5B7DRF4_PORTR</name>
<dbReference type="Proteomes" id="UP000324222">
    <property type="component" value="Unassembled WGS sequence"/>
</dbReference>
<accession>A0A5B7DRF4</accession>
<feature type="region of interest" description="Disordered" evidence="1">
    <location>
        <begin position="17"/>
        <end position="39"/>
    </location>
</feature>
<dbReference type="EMBL" id="VSRR010001224">
    <property type="protein sequence ID" value="MPC23563.1"/>
    <property type="molecule type" value="Genomic_DNA"/>
</dbReference>
<gene>
    <name evidence="3" type="ORF">E2C01_016619</name>
</gene>
<organism evidence="3 4">
    <name type="scientific">Portunus trituberculatus</name>
    <name type="common">Swimming crab</name>
    <name type="synonym">Neptunus trituberculatus</name>
    <dbReference type="NCBI Taxonomy" id="210409"/>
    <lineage>
        <taxon>Eukaryota</taxon>
        <taxon>Metazoa</taxon>
        <taxon>Ecdysozoa</taxon>
        <taxon>Arthropoda</taxon>
        <taxon>Crustacea</taxon>
        <taxon>Multicrustacea</taxon>
        <taxon>Malacostraca</taxon>
        <taxon>Eumalacostraca</taxon>
        <taxon>Eucarida</taxon>
        <taxon>Decapoda</taxon>
        <taxon>Pleocyemata</taxon>
        <taxon>Brachyura</taxon>
        <taxon>Eubrachyura</taxon>
        <taxon>Portunoidea</taxon>
        <taxon>Portunidae</taxon>
        <taxon>Portuninae</taxon>
        <taxon>Portunus</taxon>
    </lineage>
</organism>
<comment type="caution">
    <text evidence="3">The sequence shown here is derived from an EMBL/GenBank/DDBJ whole genome shotgun (WGS) entry which is preliminary data.</text>
</comment>
<reference evidence="3 4" key="1">
    <citation type="submission" date="2019-05" db="EMBL/GenBank/DDBJ databases">
        <title>Another draft genome of Portunus trituberculatus and its Hox gene families provides insights of decapod evolution.</title>
        <authorList>
            <person name="Jeong J.-H."/>
            <person name="Song I."/>
            <person name="Kim S."/>
            <person name="Choi T."/>
            <person name="Kim D."/>
            <person name="Ryu S."/>
            <person name="Kim W."/>
        </authorList>
    </citation>
    <scope>NUCLEOTIDE SEQUENCE [LARGE SCALE GENOMIC DNA]</scope>
    <source>
        <tissue evidence="3">Muscle</tissue>
    </source>
</reference>
<keyword evidence="2" id="KW-0732">Signal</keyword>
<feature type="signal peptide" evidence="2">
    <location>
        <begin position="1"/>
        <end position="19"/>
    </location>
</feature>
<proteinExistence type="predicted"/>
<evidence type="ECO:0000256" key="2">
    <source>
        <dbReference type="SAM" id="SignalP"/>
    </source>
</evidence>
<dbReference type="AlphaFoldDB" id="A0A5B7DRF4"/>